<feature type="binding site" evidence="5">
    <location>
        <position position="76"/>
    </location>
    <ligand>
        <name>substrate</name>
    </ligand>
</feature>
<evidence type="ECO:0000313" key="8">
    <source>
        <dbReference type="Proteomes" id="UP000484015"/>
    </source>
</evidence>
<keyword evidence="8" id="KW-1185">Reference proteome</keyword>
<evidence type="ECO:0000256" key="5">
    <source>
        <dbReference type="HAMAP-Rule" id="MF_00151"/>
    </source>
</evidence>
<proteinExistence type="inferred from homology"/>
<comment type="similarity">
    <text evidence="5">Belongs to the bacterial CoaD family.</text>
</comment>
<feature type="site" description="Transition state stabilizer" evidence="5">
    <location>
        <position position="17"/>
    </location>
</feature>
<dbReference type="GO" id="GO:0005737">
    <property type="term" value="C:cytoplasm"/>
    <property type="evidence" value="ECO:0007669"/>
    <property type="project" value="UniProtKB-SubCell"/>
</dbReference>
<dbReference type="HAMAP" id="MF_00151">
    <property type="entry name" value="PPAT_bact"/>
    <property type="match status" value="1"/>
</dbReference>
<dbReference type="Pfam" id="PF01467">
    <property type="entry name" value="CTP_transf_like"/>
    <property type="match status" value="1"/>
</dbReference>
<dbReference type="OrthoDB" id="9808993at2"/>
<keyword evidence="5 7" id="KW-0548">Nucleotidyltransferase</keyword>
<feature type="binding site" evidence="5">
    <location>
        <position position="101"/>
    </location>
    <ligand>
        <name>ATP</name>
        <dbReference type="ChEBI" id="CHEBI:30616"/>
    </ligand>
</feature>
<feature type="binding site" evidence="5">
    <location>
        <begin position="126"/>
        <end position="132"/>
    </location>
    <ligand>
        <name>ATP</name>
        <dbReference type="ChEBI" id="CHEBI:30616"/>
    </ligand>
</feature>
<feature type="domain" description="Cytidyltransferase-like" evidence="6">
    <location>
        <begin position="6"/>
        <end position="135"/>
    </location>
</feature>
<accession>A0A6L6Q1H9</accession>
<keyword evidence="2 5" id="KW-0460">Magnesium</keyword>
<dbReference type="PANTHER" id="PTHR21174:SF0">
    <property type="entry name" value="HD PHOSPHOHYDROLASE FAMILY PROTEIN-RELATED"/>
    <property type="match status" value="1"/>
</dbReference>
<reference evidence="7 8" key="1">
    <citation type="submission" date="2019-11" db="EMBL/GenBank/DDBJ databases">
        <title>Type strains purchased from KCTC, JCM and DSMZ.</title>
        <authorList>
            <person name="Lu H."/>
        </authorList>
    </citation>
    <scope>NUCLEOTIDE SEQUENCE [LARGE SCALE GENOMIC DNA]</scope>
    <source>
        <strain evidence="7 8">KCTC 42409</strain>
    </source>
</reference>
<dbReference type="InterPro" id="IPR004821">
    <property type="entry name" value="Cyt_trans-like"/>
</dbReference>
<keyword evidence="5 7" id="KW-0808">Transferase</keyword>
<protein>
    <recommendedName>
        <fullName evidence="5">Phosphopantetheine adenylyltransferase</fullName>
        <ecNumber evidence="5">2.7.7.3</ecNumber>
    </recommendedName>
    <alternativeName>
        <fullName evidence="5">Dephospho-CoA pyrophosphorylase</fullName>
    </alternativeName>
    <alternativeName>
        <fullName evidence="5">Pantetheine-phosphate adenylyltransferase</fullName>
        <shortName evidence="5">PPAT</shortName>
    </alternativeName>
</protein>
<dbReference type="PANTHER" id="PTHR21174">
    <property type="match status" value="1"/>
</dbReference>
<feature type="binding site" evidence="5">
    <location>
        <position position="90"/>
    </location>
    <ligand>
        <name>substrate</name>
    </ligand>
</feature>
<evidence type="ECO:0000256" key="4">
    <source>
        <dbReference type="ARBA" id="ARBA00029346"/>
    </source>
</evidence>
<comment type="catalytic activity">
    <reaction evidence="4 5">
        <text>(R)-4'-phosphopantetheine + ATP + H(+) = 3'-dephospho-CoA + diphosphate</text>
        <dbReference type="Rhea" id="RHEA:19801"/>
        <dbReference type="ChEBI" id="CHEBI:15378"/>
        <dbReference type="ChEBI" id="CHEBI:30616"/>
        <dbReference type="ChEBI" id="CHEBI:33019"/>
        <dbReference type="ChEBI" id="CHEBI:57328"/>
        <dbReference type="ChEBI" id="CHEBI:61723"/>
        <dbReference type="EC" id="2.7.7.3"/>
    </reaction>
</comment>
<dbReference type="GO" id="GO:0004595">
    <property type="term" value="F:pantetheine-phosphate adenylyltransferase activity"/>
    <property type="evidence" value="ECO:0007669"/>
    <property type="project" value="UniProtKB-UniRule"/>
</dbReference>
<dbReference type="EC" id="2.7.7.3" evidence="5"/>
<feature type="binding site" evidence="5">
    <location>
        <position position="41"/>
    </location>
    <ligand>
        <name>substrate</name>
    </ligand>
</feature>
<comment type="function">
    <text evidence="5">Reversibly transfers an adenylyl group from ATP to 4'-phosphopantetheine, yielding dephospho-CoA (dPCoA) and pyrophosphate.</text>
</comment>
<keyword evidence="5" id="KW-0547">Nucleotide-binding</keyword>
<dbReference type="AlphaFoldDB" id="A0A6L6Q1H9"/>
<dbReference type="EMBL" id="WNLA01000006">
    <property type="protein sequence ID" value="MTW02902.1"/>
    <property type="molecule type" value="Genomic_DNA"/>
</dbReference>
<comment type="caution">
    <text evidence="7">The sequence shown here is derived from an EMBL/GenBank/DDBJ whole genome shotgun (WGS) entry which is preliminary data.</text>
</comment>
<dbReference type="SUPFAM" id="SSF52374">
    <property type="entry name" value="Nucleotidylyl transferase"/>
    <property type="match status" value="1"/>
</dbReference>
<keyword evidence="1 5" id="KW-0963">Cytoplasm</keyword>
<comment type="cofactor">
    <cofactor evidence="5">
        <name>Mg(2+)</name>
        <dbReference type="ChEBI" id="CHEBI:18420"/>
    </cofactor>
</comment>
<dbReference type="InterPro" id="IPR009218">
    <property type="entry name" value="HD_phosphohydro"/>
</dbReference>
<dbReference type="GO" id="GO:0015937">
    <property type="term" value="P:coenzyme A biosynthetic process"/>
    <property type="evidence" value="ECO:0007669"/>
    <property type="project" value="UniProtKB-UniRule"/>
</dbReference>
<evidence type="ECO:0000256" key="3">
    <source>
        <dbReference type="ARBA" id="ARBA00022993"/>
    </source>
</evidence>
<dbReference type="SUPFAM" id="SSF109604">
    <property type="entry name" value="HD-domain/PDEase-like"/>
    <property type="match status" value="1"/>
</dbReference>
<comment type="subcellular location">
    <subcellularLocation>
        <location evidence="5">Cytoplasm</location>
    </subcellularLocation>
</comment>
<dbReference type="UniPathway" id="UPA00241">
    <property type="reaction ID" value="UER00355"/>
</dbReference>
<feature type="binding site" evidence="5">
    <location>
        <position position="17"/>
    </location>
    <ligand>
        <name>ATP</name>
        <dbReference type="ChEBI" id="CHEBI:30616"/>
    </ligand>
</feature>
<keyword evidence="3 5" id="KW-0173">Coenzyme A biosynthesis</keyword>
<evidence type="ECO:0000259" key="6">
    <source>
        <dbReference type="Pfam" id="PF01467"/>
    </source>
</evidence>
<sequence>MKKIGFSGTLDPITNGHMWVIGEARSIADDVVVFLSENSTKQPKFSAEQRKDIVLRSCAERGWSNVQVMIVKSDYTARVAKRHGVDYLIRGIRTTADFDYENLIQQTNVDVIGGAKTLFVMPPRDLGSVSSSFVKALEGPVGWNWTMKKFVPPPAYHAWIMSWLRKEWDGLWQYSQASVDVRARADTWFLRITGSDAYGGTDRHYHNLDHLVHGLAEIRTWSANVGPSRHDADLVRAAFWFHDLHYVHGDGPAADGELSNEEHSARLWLGSGLGDGKQAGFSDGVAALIRATDHFQGPAISHPLKETMLSVDLAILGQDEEVYRHYAQGIRHEYSHVPDDTYPVQRGQVLTYLRQKAIAGTLFGDPFFAEQYNALAIANMTWELQQLGQ</sequence>
<dbReference type="Gene3D" id="3.40.50.620">
    <property type="entry name" value="HUPs"/>
    <property type="match status" value="1"/>
</dbReference>
<feature type="binding site" evidence="5">
    <location>
        <begin position="9"/>
        <end position="10"/>
    </location>
    <ligand>
        <name>ATP</name>
        <dbReference type="ChEBI" id="CHEBI:30616"/>
    </ligand>
</feature>
<feature type="binding site" evidence="5">
    <location>
        <position position="9"/>
    </location>
    <ligand>
        <name>substrate</name>
    </ligand>
</feature>
<dbReference type="NCBIfam" id="TIGR01510">
    <property type="entry name" value="coaD_prev_kdtB"/>
    <property type="match status" value="1"/>
</dbReference>
<comment type="subunit">
    <text evidence="5">Homohexamer.</text>
</comment>
<feature type="binding site" evidence="5">
    <location>
        <begin position="91"/>
        <end position="93"/>
    </location>
    <ligand>
        <name>ATP</name>
        <dbReference type="ChEBI" id="CHEBI:30616"/>
    </ligand>
</feature>
<gene>
    <name evidence="5 7" type="primary">coaD</name>
    <name evidence="7" type="ORF">GM668_12490</name>
</gene>
<dbReference type="PRINTS" id="PR01020">
    <property type="entry name" value="LPSBIOSNTHSS"/>
</dbReference>
<name>A0A6L6Q1H9_9BURK</name>
<evidence type="ECO:0000256" key="1">
    <source>
        <dbReference type="ARBA" id="ARBA00022490"/>
    </source>
</evidence>
<dbReference type="InterPro" id="IPR014729">
    <property type="entry name" value="Rossmann-like_a/b/a_fold"/>
</dbReference>
<dbReference type="InterPro" id="IPR001980">
    <property type="entry name" value="PPAT"/>
</dbReference>
<dbReference type="GO" id="GO:0005524">
    <property type="term" value="F:ATP binding"/>
    <property type="evidence" value="ECO:0007669"/>
    <property type="project" value="UniProtKB-KW"/>
</dbReference>
<evidence type="ECO:0000313" key="7">
    <source>
        <dbReference type="EMBL" id="MTW02902.1"/>
    </source>
</evidence>
<comment type="pathway">
    <text evidence="5">Cofactor biosynthesis; coenzyme A biosynthesis; CoA from (R)-pantothenate: step 4/5.</text>
</comment>
<dbReference type="NCBIfam" id="TIGR00125">
    <property type="entry name" value="cyt_tran_rel"/>
    <property type="match status" value="1"/>
</dbReference>
<dbReference type="RefSeq" id="WP_155439278.1">
    <property type="nucleotide sequence ID" value="NZ_WNLA01000006.1"/>
</dbReference>
<evidence type="ECO:0000256" key="2">
    <source>
        <dbReference type="ARBA" id="ARBA00022842"/>
    </source>
</evidence>
<dbReference type="Proteomes" id="UP000484015">
    <property type="component" value="Unassembled WGS sequence"/>
</dbReference>
<keyword evidence="5" id="KW-0067">ATP-binding</keyword>
<organism evidence="7 8">
    <name type="scientific">Pseudoduganella ginsengisoli</name>
    <dbReference type="NCBI Taxonomy" id="1462440"/>
    <lineage>
        <taxon>Bacteria</taxon>
        <taxon>Pseudomonadati</taxon>
        <taxon>Pseudomonadota</taxon>
        <taxon>Betaproteobacteria</taxon>
        <taxon>Burkholderiales</taxon>
        <taxon>Oxalobacteraceae</taxon>
        <taxon>Telluria group</taxon>
        <taxon>Pseudoduganella</taxon>
    </lineage>
</organism>